<dbReference type="EMBL" id="FOGG01000001">
    <property type="protein sequence ID" value="SEQ84905.1"/>
    <property type="molecule type" value="Genomic_DNA"/>
</dbReference>
<dbReference type="InterPro" id="IPR023214">
    <property type="entry name" value="HAD_sf"/>
</dbReference>
<dbReference type="STRING" id="390241.SAMN04488023_101315"/>
<dbReference type="PRINTS" id="PR00413">
    <property type="entry name" value="HADHALOGNASE"/>
</dbReference>
<gene>
    <name evidence="1" type="ORF">SAMN04488023_101315</name>
</gene>
<dbReference type="NCBIfam" id="TIGR02254">
    <property type="entry name" value="YjjG_YfnB"/>
    <property type="match status" value="1"/>
</dbReference>
<dbReference type="OrthoDB" id="9802350at2"/>
<reference evidence="2" key="1">
    <citation type="submission" date="2016-10" db="EMBL/GenBank/DDBJ databases">
        <authorList>
            <person name="Varghese N."/>
            <person name="Submissions S."/>
        </authorList>
    </citation>
    <scope>NUCLEOTIDE SEQUENCE [LARGE SCALE GENOMIC DNA]</scope>
    <source>
        <strain evidence="2">DSM 18610</strain>
    </source>
</reference>
<dbReference type="Gene3D" id="3.40.50.1000">
    <property type="entry name" value="HAD superfamily/HAD-like"/>
    <property type="match status" value="1"/>
</dbReference>
<dbReference type="Proteomes" id="UP000199572">
    <property type="component" value="Unassembled WGS sequence"/>
</dbReference>
<dbReference type="GO" id="GO:0008253">
    <property type="term" value="F:5'-nucleotidase activity"/>
    <property type="evidence" value="ECO:0007669"/>
    <property type="project" value="InterPro"/>
</dbReference>
<dbReference type="SFLD" id="SFLDG01135">
    <property type="entry name" value="C1.5.6:_HAD__Beta-PGM__Phospha"/>
    <property type="match status" value="1"/>
</dbReference>
<dbReference type="InterPro" id="IPR006439">
    <property type="entry name" value="HAD-SF_hydro_IA"/>
</dbReference>
<dbReference type="InterPro" id="IPR011951">
    <property type="entry name" value="HAD-SF_hydro_IA_YjjG/PynA"/>
</dbReference>
<accession>A0A1H9JE97</accession>
<keyword evidence="2" id="KW-1185">Reference proteome</keyword>
<dbReference type="InterPro" id="IPR036412">
    <property type="entry name" value="HAD-like_sf"/>
</dbReference>
<organism evidence="1 2">
    <name type="scientific">Pedobacter rhizosphaerae</name>
    <dbReference type="NCBI Taxonomy" id="390241"/>
    <lineage>
        <taxon>Bacteria</taxon>
        <taxon>Pseudomonadati</taxon>
        <taxon>Bacteroidota</taxon>
        <taxon>Sphingobacteriia</taxon>
        <taxon>Sphingobacteriales</taxon>
        <taxon>Sphingobacteriaceae</taxon>
        <taxon>Pedobacter</taxon>
    </lineage>
</organism>
<protein>
    <submittedName>
        <fullName evidence="1">Putative hydrolase of the HAD superfamily</fullName>
    </submittedName>
</protein>
<sequence>MHHSKKHIFFDLDHTIWDFDRNAEETLNELYHTYKLGDLGLNSCADFIATYTENNHQLWADYHLGKITKEFLRSERFSKTFLQMGIHPDAVPHQFEDDYVSISPTKTNLFDGAEDVLTYLQQKYTLHIISNGFKETTLTKMHLSKLNPYFQNVIISEDVGVNKPSPIIFEFALDKAKAKKEESIMIGDSLEADIYGALNFGMEAIFFNPTQKEKPENVKKEILHLKELLELF</sequence>
<dbReference type="PANTHER" id="PTHR47478:SF1">
    <property type="entry name" value="PYRIMIDINE 5'-NUCLEOTIDASE YJJG"/>
    <property type="match status" value="1"/>
</dbReference>
<dbReference type="PANTHER" id="PTHR47478">
    <property type="match status" value="1"/>
</dbReference>
<dbReference type="RefSeq" id="WP_090880305.1">
    <property type="nucleotide sequence ID" value="NZ_FOGG01000001.1"/>
</dbReference>
<keyword evidence="1" id="KW-0378">Hydrolase</keyword>
<dbReference type="SFLD" id="SFLDS00003">
    <property type="entry name" value="Haloacid_Dehalogenase"/>
    <property type="match status" value="1"/>
</dbReference>
<evidence type="ECO:0000313" key="2">
    <source>
        <dbReference type="Proteomes" id="UP000199572"/>
    </source>
</evidence>
<dbReference type="Gene3D" id="1.10.150.240">
    <property type="entry name" value="Putative phosphatase, domain 2"/>
    <property type="match status" value="1"/>
</dbReference>
<evidence type="ECO:0000313" key="1">
    <source>
        <dbReference type="EMBL" id="SEQ84905.1"/>
    </source>
</evidence>
<dbReference type="InterPro" id="IPR052550">
    <property type="entry name" value="Pyrimidine_5'-ntase_YjjG"/>
</dbReference>
<dbReference type="AlphaFoldDB" id="A0A1H9JE97"/>
<dbReference type="SUPFAM" id="SSF56784">
    <property type="entry name" value="HAD-like"/>
    <property type="match status" value="1"/>
</dbReference>
<dbReference type="NCBIfam" id="TIGR01549">
    <property type="entry name" value="HAD-SF-IA-v1"/>
    <property type="match status" value="1"/>
</dbReference>
<proteinExistence type="predicted"/>
<dbReference type="SFLD" id="SFLDG01129">
    <property type="entry name" value="C1.5:_HAD__Beta-PGM__Phosphata"/>
    <property type="match status" value="1"/>
</dbReference>
<dbReference type="InterPro" id="IPR023198">
    <property type="entry name" value="PGP-like_dom2"/>
</dbReference>
<name>A0A1H9JE97_9SPHI</name>
<dbReference type="Pfam" id="PF00702">
    <property type="entry name" value="Hydrolase"/>
    <property type="match status" value="1"/>
</dbReference>